<dbReference type="OrthoDB" id="9789777at2"/>
<accession>A0A1I5IU39</accession>
<dbReference type="InterPro" id="IPR000868">
    <property type="entry name" value="Isochorismatase-like_dom"/>
</dbReference>
<evidence type="ECO:0000313" key="2">
    <source>
        <dbReference type="EMBL" id="SFO63982.1"/>
    </source>
</evidence>
<proteinExistence type="predicted"/>
<feature type="domain" description="Isochorismatase-like" evidence="1">
    <location>
        <begin position="11"/>
        <end position="158"/>
    </location>
</feature>
<dbReference type="InterPro" id="IPR036380">
    <property type="entry name" value="Isochorismatase-like_sf"/>
</dbReference>
<dbReference type="PANTHER" id="PTHR14119">
    <property type="entry name" value="HYDROLASE"/>
    <property type="match status" value="1"/>
</dbReference>
<dbReference type="Gene3D" id="3.40.50.850">
    <property type="entry name" value="Isochorismatase-like"/>
    <property type="match status" value="1"/>
</dbReference>
<protein>
    <submittedName>
        <fullName evidence="2">Isochorismatase family protein</fullName>
    </submittedName>
</protein>
<evidence type="ECO:0000313" key="3">
    <source>
        <dbReference type="Proteomes" id="UP000198806"/>
    </source>
</evidence>
<organism evidence="2 3">
    <name type="scientific">Anaerocolumna aminovalerica</name>
    <dbReference type="NCBI Taxonomy" id="1527"/>
    <lineage>
        <taxon>Bacteria</taxon>
        <taxon>Bacillati</taxon>
        <taxon>Bacillota</taxon>
        <taxon>Clostridia</taxon>
        <taxon>Lachnospirales</taxon>
        <taxon>Lachnospiraceae</taxon>
        <taxon>Anaerocolumna</taxon>
    </lineage>
</organism>
<dbReference type="STRING" id="1527.SAMN04489757_1538"/>
<evidence type="ECO:0000259" key="1">
    <source>
        <dbReference type="Pfam" id="PF00857"/>
    </source>
</evidence>
<dbReference type="RefSeq" id="WP_091688906.1">
    <property type="nucleotide sequence ID" value="NZ_BAABFM010000068.1"/>
</dbReference>
<dbReference type="SUPFAM" id="SSF52499">
    <property type="entry name" value="Isochorismatase-like hydrolases"/>
    <property type="match status" value="1"/>
</dbReference>
<name>A0A1I5IU39_9FIRM</name>
<sequence>MRIDKKDSLAMVIDFQEKLIPVIDKKEILLHNTEILLKGLNELKVPMVIAQQYTIGLGMTVESLQNVFGASFQYFNKTTFSCCDDGIILEKIKSYQKKNIIICGIEAHICVQQTVIDCLAEGYQVVIVEDCISSRKENDKKIAIQRMIQEGAIVTTYESILFELTRESGNDKFKVISKLIK</sequence>
<dbReference type="CDD" id="cd01012">
    <property type="entry name" value="YcaC_related"/>
    <property type="match status" value="1"/>
</dbReference>
<keyword evidence="3" id="KW-1185">Reference proteome</keyword>
<gene>
    <name evidence="2" type="ORF">SAMN04489757_1538</name>
</gene>
<dbReference type="AlphaFoldDB" id="A0A1I5IU39"/>
<dbReference type="Proteomes" id="UP000198806">
    <property type="component" value="Unassembled WGS sequence"/>
</dbReference>
<dbReference type="InterPro" id="IPR050993">
    <property type="entry name" value="Isochorismatase_domain"/>
</dbReference>
<dbReference type="Pfam" id="PF00857">
    <property type="entry name" value="Isochorismatase"/>
    <property type="match status" value="1"/>
</dbReference>
<dbReference type="PANTHER" id="PTHR14119:SF3">
    <property type="entry name" value="ISOCHORISMATASE DOMAIN-CONTAINING PROTEIN 2"/>
    <property type="match status" value="1"/>
</dbReference>
<dbReference type="EMBL" id="FOWD01000053">
    <property type="protein sequence ID" value="SFO63982.1"/>
    <property type="molecule type" value="Genomic_DNA"/>
</dbReference>
<reference evidence="2 3" key="1">
    <citation type="submission" date="2016-10" db="EMBL/GenBank/DDBJ databases">
        <authorList>
            <person name="de Groot N.N."/>
        </authorList>
    </citation>
    <scope>NUCLEOTIDE SEQUENCE [LARGE SCALE GENOMIC DNA]</scope>
    <source>
        <strain evidence="2 3">DSM 1283</strain>
    </source>
</reference>